<proteinExistence type="predicted"/>
<evidence type="ECO:0000313" key="2">
    <source>
        <dbReference type="EMBL" id="KAJ6257625.1"/>
    </source>
</evidence>
<reference evidence="2" key="1">
    <citation type="submission" date="2023-01" db="EMBL/GenBank/DDBJ databases">
        <title>The chitinases involved in constricting ring structure development in the nematode-trapping fungus Drechslerella dactyloides.</title>
        <authorList>
            <person name="Wang R."/>
            <person name="Zhang L."/>
            <person name="Tang P."/>
            <person name="Li S."/>
            <person name="Liang L."/>
        </authorList>
    </citation>
    <scope>NUCLEOTIDE SEQUENCE</scope>
    <source>
        <strain evidence="2">YMF1.00031</strain>
    </source>
</reference>
<evidence type="ECO:0000256" key="1">
    <source>
        <dbReference type="SAM" id="MobiDB-lite"/>
    </source>
</evidence>
<feature type="region of interest" description="Disordered" evidence="1">
    <location>
        <begin position="39"/>
        <end position="60"/>
    </location>
</feature>
<dbReference type="AlphaFoldDB" id="A0AAD6ITZ7"/>
<dbReference type="Proteomes" id="UP001221413">
    <property type="component" value="Unassembled WGS sequence"/>
</dbReference>
<dbReference type="EMBL" id="JAQGDS010000010">
    <property type="protein sequence ID" value="KAJ6257625.1"/>
    <property type="molecule type" value="Genomic_DNA"/>
</dbReference>
<protein>
    <submittedName>
        <fullName evidence="2">Uncharacterized protein</fullName>
    </submittedName>
</protein>
<organism evidence="2 3">
    <name type="scientific">Drechslerella dactyloides</name>
    <name type="common">Nematode-trapping fungus</name>
    <name type="synonym">Arthrobotrys dactyloides</name>
    <dbReference type="NCBI Taxonomy" id="74499"/>
    <lineage>
        <taxon>Eukaryota</taxon>
        <taxon>Fungi</taxon>
        <taxon>Dikarya</taxon>
        <taxon>Ascomycota</taxon>
        <taxon>Pezizomycotina</taxon>
        <taxon>Orbiliomycetes</taxon>
        <taxon>Orbiliales</taxon>
        <taxon>Orbiliaceae</taxon>
        <taxon>Drechslerella</taxon>
    </lineage>
</organism>
<feature type="compositionally biased region" description="Polar residues" evidence="1">
    <location>
        <begin position="51"/>
        <end position="60"/>
    </location>
</feature>
<keyword evidence="3" id="KW-1185">Reference proteome</keyword>
<comment type="caution">
    <text evidence="2">The sequence shown here is derived from an EMBL/GenBank/DDBJ whole genome shotgun (WGS) entry which is preliminary data.</text>
</comment>
<accession>A0AAD6ITZ7</accession>
<name>A0AAD6ITZ7_DREDA</name>
<gene>
    <name evidence="2" type="ORF">Dda_7412</name>
</gene>
<evidence type="ECO:0000313" key="3">
    <source>
        <dbReference type="Proteomes" id="UP001221413"/>
    </source>
</evidence>
<sequence>MAVEIRTFDLREEQLEHEARDDEDVRTRLEELVSAKPYGEGDSEWYYENQDVPNINAESN</sequence>